<name>A0ABV6SII7_AZOPA</name>
<organism evidence="1 2">
    <name type="scientific">Azorhizophilus paspali</name>
    <name type="common">Azotobacter paspali</name>
    <dbReference type="NCBI Taxonomy" id="69963"/>
    <lineage>
        <taxon>Bacteria</taxon>
        <taxon>Pseudomonadati</taxon>
        <taxon>Pseudomonadota</taxon>
        <taxon>Gammaproteobacteria</taxon>
        <taxon>Pseudomonadales</taxon>
        <taxon>Pseudomonadaceae</taxon>
        <taxon>Azorhizophilus</taxon>
    </lineage>
</organism>
<gene>
    <name evidence="1" type="ORF">ACFFGX_00490</name>
</gene>
<evidence type="ECO:0008006" key="3">
    <source>
        <dbReference type="Google" id="ProtNLM"/>
    </source>
</evidence>
<proteinExistence type="predicted"/>
<accession>A0ABV6SII7</accession>
<evidence type="ECO:0000313" key="2">
    <source>
        <dbReference type="Proteomes" id="UP001589891"/>
    </source>
</evidence>
<evidence type="ECO:0000313" key="1">
    <source>
        <dbReference type="EMBL" id="MFC0708150.1"/>
    </source>
</evidence>
<protein>
    <recommendedName>
        <fullName evidence="3">MBG domain-containing protein</fullName>
    </recommendedName>
</protein>
<dbReference type="Proteomes" id="UP001589891">
    <property type="component" value="Unassembled WGS sequence"/>
</dbReference>
<comment type="caution">
    <text evidence="1">The sequence shown here is derived from an EMBL/GenBank/DDBJ whole genome shotgun (WGS) entry which is preliminary data.</text>
</comment>
<reference evidence="1 2" key="1">
    <citation type="submission" date="2024-09" db="EMBL/GenBank/DDBJ databases">
        <authorList>
            <person name="Sun Q."/>
            <person name="Mori K."/>
        </authorList>
    </citation>
    <scope>NUCLEOTIDE SEQUENCE [LARGE SCALE GENOMIC DNA]</scope>
    <source>
        <strain evidence="1 2">NCAIM B.01794</strain>
    </source>
</reference>
<sequence>MTLNPSGNAGYRLFNDASITLSGSGARFSANGDLYTLIQDLAALQDIASDDPSGRYALGNDIAASDTGT</sequence>
<dbReference type="RefSeq" id="WP_376941850.1">
    <property type="nucleotide sequence ID" value="NZ_CP171449.1"/>
</dbReference>
<dbReference type="EMBL" id="JBHLSS010000003">
    <property type="protein sequence ID" value="MFC0708150.1"/>
    <property type="molecule type" value="Genomic_DNA"/>
</dbReference>
<keyword evidence="2" id="KW-1185">Reference proteome</keyword>